<reference evidence="1" key="1">
    <citation type="journal article" date="2014" name="Int. J. Syst. Evol. Microbiol.">
        <title>Complete genome sequence of Corynebacterium casei LMG S-19264T (=DSM 44701T), isolated from a smear-ripened cheese.</title>
        <authorList>
            <consortium name="US DOE Joint Genome Institute (JGI-PGF)"/>
            <person name="Walter F."/>
            <person name="Albersmeier A."/>
            <person name="Kalinowski J."/>
            <person name="Ruckert C."/>
        </authorList>
    </citation>
    <scope>NUCLEOTIDE SEQUENCE</scope>
    <source>
        <strain evidence="1">CGMCC 4.7679</strain>
    </source>
</reference>
<gene>
    <name evidence="1" type="ORF">GCM10017566_64450</name>
</gene>
<keyword evidence="2" id="KW-1185">Reference proteome</keyword>
<evidence type="ECO:0000313" key="2">
    <source>
        <dbReference type="Proteomes" id="UP000658656"/>
    </source>
</evidence>
<name>A0A8H9J396_9PSEU</name>
<dbReference type="EMBL" id="BNAV01000014">
    <property type="protein sequence ID" value="GHF81354.1"/>
    <property type="molecule type" value="Genomic_DNA"/>
</dbReference>
<protein>
    <submittedName>
        <fullName evidence="1">Uncharacterized protein</fullName>
    </submittedName>
</protein>
<accession>A0A8H9J396</accession>
<comment type="caution">
    <text evidence="1">The sequence shown here is derived from an EMBL/GenBank/DDBJ whole genome shotgun (WGS) entry which is preliminary data.</text>
</comment>
<reference evidence="1" key="2">
    <citation type="submission" date="2020-09" db="EMBL/GenBank/DDBJ databases">
        <authorList>
            <person name="Sun Q."/>
            <person name="Zhou Y."/>
        </authorList>
    </citation>
    <scope>NUCLEOTIDE SEQUENCE</scope>
    <source>
        <strain evidence="1">CGMCC 4.7679</strain>
    </source>
</reference>
<evidence type="ECO:0000313" key="1">
    <source>
        <dbReference type="EMBL" id="GHF81354.1"/>
    </source>
</evidence>
<organism evidence="1 2">
    <name type="scientific">Amycolatopsis bartoniae</name>
    <dbReference type="NCBI Taxonomy" id="941986"/>
    <lineage>
        <taxon>Bacteria</taxon>
        <taxon>Bacillati</taxon>
        <taxon>Actinomycetota</taxon>
        <taxon>Actinomycetes</taxon>
        <taxon>Pseudonocardiales</taxon>
        <taxon>Pseudonocardiaceae</taxon>
        <taxon>Amycolatopsis</taxon>
    </lineage>
</organism>
<sequence>MNGVENEAAKGNTLDDADVVEVTGRERLNRASYQYLLCQWFEGAGGILACGRSDPARSFVGLRPCSLRGHNYYEKRKQSTGDARAASSNHGFVHFWEGVQWVRLFSSREAQDRYKCGFGGSVNSIIPWEYL</sequence>
<proteinExistence type="predicted"/>
<dbReference type="Proteomes" id="UP000658656">
    <property type="component" value="Unassembled WGS sequence"/>
</dbReference>
<dbReference type="AlphaFoldDB" id="A0A8H9J396"/>